<dbReference type="Proteomes" id="UP001596915">
    <property type="component" value="Unassembled WGS sequence"/>
</dbReference>
<evidence type="ECO:0000313" key="1">
    <source>
        <dbReference type="EMBL" id="MFD0623733.1"/>
    </source>
</evidence>
<name>A0ABW2WR91_9ACTN</name>
<evidence type="ECO:0000313" key="2">
    <source>
        <dbReference type="Proteomes" id="UP001596915"/>
    </source>
</evidence>
<organism evidence="1 2">
    <name type="scientific">Streptomyces sanglieri</name>
    <dbReference type="NCBI Taxonomy" id="193460"/>
    <lineage>
        <taxon>Bacteria</taxon>
        <taxon>Bacillati</taxon>
        <taxon>Actinomycetota</taxon>
        <taxon>Actinomycetes</taxon>
        <taxon>Kitasatosporales</taxon>
        <taxon>Streptomycetaceae</taxon>
        <taxon>Streptomyces</taxon>
    </lineage>
</organism>
<proteinExistence type="predicted"/>
<protein>
    <submittedName>
        <fullName evidence="1">Uncharacterized protein</fullName>
    </submittedName>
</protein>
<comment type="caution">
    <text evidence="1">The sequence shown here is derived from an EMBL/GenBank/DDBJ whole genome shotgun (WGS) entry which is preliminary data.</text>
</comment>
<dbReference type="EMBL" id="JBHTGL010000008">
    <property type="protein sequence ID" value="MFD0623733.1"/>
    <property type="molecule type" value="Genomic_DNA"/>
</dbReference>
<reference evidence="2" key="1">
    <citation type="journal article" date="2019" name="Int. J. Syst. Evol. Microbiol.">
        <title>The Global Catalogue of Microorganisms (GCM) 10K type strain sequencing project: providing services to taxonomists for standard genome sequencing and annotation.</title>
        <authorList>
            <consortium name="The Broad Institute Genomics Platform"/>
            <consortium name="The Broad Institute Genome Sequencing Center for Infectious Disease"/>
            <person name="Wu L."/>
            <person name="Ma J."/>
        </authorList>
    </citation>
    <scope>NUCLEOTIDE SEQUENCE [LARGE SCALE GENOMIC DNA]</scope>
    <source>
        <strain evidence="2">JCM 12607</strain>
    </source>
</reference>
<keyword evidence="2" id="KW-1185">Reference proteome</keyword>
<accession>A0ABW2WR91</accession>
<sequence length="72" mass="7805">MSGLPVRLPITTSSPSRCTIARKPSHLASYCMPGGILDTDLASIGFTGGITGRSMGRFSRITWHKSPDMRHM</sequence>
<gene>
    <name evidence="1" type="ORF">ACFQ2K_14050</name>
</gene>